<reference evidence="2 4" key="1">
    <citation type="journal article" date="2017" name="Nature">
        <title>The sunflower genome provides insights into oil metabolism, flowering and Asterid evolution.</title>
        <authorList>
            <person name="Badouin H."/>
            <person name="Gouzy J."/>
            <person name="Grassa C.J."/>
            <person name="Murat F."/>
            <person name="Staton S.E."/>
            <person name="Cottret L."/>
            <person name="Lelandais-Briere C."/>
            <person name="Owens G.L."/>
            <person name="Carrere S."/>
            <person name="Mayjonade B."/>
            <person name="Legrand L."/>
            <person name="Gill N."/>
            <person name="Kane N.C."/>
            <person name="Bowers J.E."/>
            <person name="Hubner S."/>
            <person name="Bellec A."/>
            <person name="Berard A."/>
            <person name="Berges H."/>
            <person name="Blanchet N."/>
            <person name="Boniface M.C."/>
            <person name="Brunel D."/>
            <person name="Catrice O."/>
            <person name="Chaidir N."/>
            <person name="Claudel C."/>
            <person name="Donnadieu C."/>
            <person name="Faraut T."/>
            <person name="Fievet G."/>
            <person name="Helmstetter N."/>
            <person name="King M."/>
            <person name="Knapp S.J."/>
            <person name="Lai Z."/>
            <person name="Le Paslier M.C."/>
            <person name="Lippi Y."/>
            <person name="Lorenzon L."/>
            <person name="Mandel J.R."/>
            <person name="Marage G."/>
            <person name="Marchand G."/>
            <person name="Marquand E."/>
            <person name="Bret-Mestries E."/>
            <person name="Morien E."/>
            <person name="Nambeesan S."/>
            <person name="Nguyen T."/>
            <person name="Pegot-Espagnet P."/>
            <person name="Pouilly N."/>
            <person name="Raftis F."/>
            <person name="Sallet E."/>
            <person name="Schiex T."/>
            <person name="Thomas J."/>
            <person name="Vandecasteele C."/>
            <person name="Vares D."/>
            <person name="Vear F."/>
            <person name="Vautrin S."/>
            <person name="Crespi M."/>
            <person name="Mangin B."/>
            <person name="Burke J.M."/>
            <person name="Salse J."/>
            <person name="Munos S."/>
            <person name="Vincourt P."/>
            <person name="Rieseberg L.H."/>
            <person name="Langlade N.B."/>
        </authorList>
    </citation>
    <scope>NUCLEOTIDE SEQUENCE [LARGE SCALE GENOMIC DNA]</scope>
    <source>
        <strain evidence="4">cv. SF193</strain>
        <tissue evidence="2">Leaves</tissue>
    </source>
</reference>
<reference evidence="3" key="2">
    <citation type="submission" date="2017-02" db="EMBL/GenBank/DDBJ databases">
        <title>Sunflower complete genome.</title>
        <authorList>
            <person name="Langlade N."/>
            <person name="Munos S."/>
        </authorList>
    </citation>
    <scope>NUCLEOTIDE SEQUENCE [LARGE SCALE GENOMIC DNA]</scope>
    <source>
        <tissue evidence="3">Leaves</tissue>
    </source>
</reference>
<keyword evidence="1" id="KW-0472">Membrane</keyword>
<evidence type="ECO:0000313" key="4">
    <source>
        <dbReference type="Proteomes" id="UP000215914"/>
    </source>
</evidence>
<keyword evidence="4" id="KW-1185">Reference proteome</keyword>
<dbReference type="EMBL" id="CM007906">
    <property type="protein sequence ID" value="OTF85581.1"/>
    <property type="molecule type" value="Genomic_DNA"/>
</dbReference>
<keyword evidence="1" id="KW-1133">Transmembrane helix</keyword>
<dbReference type="AlphaFoldDB" id="A0A251RN08"/>
<dbReference type="Proteomes" id="UP000215914">
    <property type="component" value="Chromosome 17"/>
</dbReference>
<evidence type="ECO:0000313" key="3">
    <source>
        <dbReference type="EMBL" id="OTF85581.1"/>
    </source>
</evidence>
<evidence type="ECO:0000256" key="1">
    <source>
        <dbReference type="SAM" id="Phobius"/>
    </source>
</evidence>
<evidence type="ECO:0000313" key="2">
    <source>
        <dbReference type="EMBL" id="KAF5754313.1"/>
    </source>
</evidence>
<reference evidence="2" key="3">
    <citation type="submission" date="2020-06" db="EMBL/GenBank/DDBJ databases">
        <title>Helianthus annuus Genome sequencing and assembly Release 2.</title>
        <authorList>
            <person name="Gouzy J."/>
            <person name="Langlade N."/>
            <person name="Munos S."/>
        </authorList>
    </citation>
    <scope>NUCLEOTIDE SEQUENCE</scope>
    <source>
        <tissue evidence="2">Leaves</tissue>
    </source>
</reference>
<feature type="transmembrane region" description="Helical" evidence="1">
    <location>
        <begin position="210"/>
        <end position="229"/>
    </location>
</feature>
<dbReference type="EMBL" id="MNCJ02000332">
    <property type="protein sequence ID" value="KAF5754313.1"/>
    <property type="molecule type" value="Genomic_DNA"/>
</dbReference>
<name>A0A251RN08_HELAN</name>
<sequence>MASPDSSSSTKSDATLPMATLLHMLTIKLSSTNYLVWIYQVFPLLSHQKLTGYVDGTIQAPAKNTITDGAEVPNPDYSSWLEADQRVLLLLQSSLTEEAMAEAMMAFESAYSNASVERTQTLRDSLRQLRKVRRPHQRCLSLANNPPRQTGASLLVDAVAQAAWVPNNQALADEVNVFHITSYVVMMATTHPLSRACLPLHKTLLTMQHILLRPSMLIVMFLIQLRIGVRTR</sequence>
<proteinExistence type="predicted"/>
<keyword evidence="1" id="KW-0812">Transmembrane</keyword>
<protein>
    <submittedName>
        <fullName evidence="3">Putative gag-polypeptide of LTR copia-type</fullName>
    </submittedName>
    <submittedName>
        <fullName evidence="2">Retrotransposon Copia-like protein</fullName>
    </submittedName>
</protein>
<dbReference type="InParanoid" id="A0A251RN08"/>
<dbReference type="PANTHER" id="PTHR47481:SF3">
    <property type="entry name" value="GAG-POLYPEPTIDE OF LTR COPIA-TYPE-RELATED"/>
    <property type="match status" value="1"/>
</dbReference>
<gene>
    <name evidence="3" type="ORF">HannXRQ_Chr17g0541461</name>
    <name evidence="2" type="ORF">HanXRQr2_Chr17g0789771</name>
</gene>
<dbReference type="PANTHER" id="PTHR47481">
    <property type="match status" value="1"/>
</dbReference>
<accession>A0A251RN08</accession>
<dbReference type="Gramene" id="mRNA:HanXRQr2_Chr17g0789771">
    <property type="protein sequence ID" value="mRNA:HanXRQr2_Chr17g0789771"/>
    <property type="gene ID" value="HanXRQr2_Chr17g0789771"/>
</dbReference>
<organism evidence="3 4">
    <name type="scientific">Helianthus annuus</name>
    <name type="common">Common sunflower</name>
    <dbReference type="NCBI Taxonomy" id="4232"/>
    <lineage>
        <taxon>Eukaryota</taxon>
        <taxon>Viridiplantae</taxon>
        <taxon>Streptophyta</taxon>
        <taxon>Embryophyta</taxon>
        <taxon>Tracheophyta</taxon>
        <taxon>Spermatophyta</taxon>
        <taxon>Magnoliopsida</taxon>
        <taxon>eudicotyledons</taxon>
        <taxon>Gunneridae</taxon>
        <taxon>Pentapetalae</taxon>
        <taxon>asterids</taxon>
        <taxon>campanulids</taxon>
        <taxon>Asterales</taxon>
        <taxon>Asteraceae</taxon>
        <taxon>Asteroideae</taxon>
        <taxon>Heliantheae alliance</taxon>
        <taxon>Heliantheae</taxon>
        <taxon>Helianthus</taxon>
    </lineage>
</organism>